<gene>
    <name evidence="1" type="ORF">GCM10009765_45930</name>
</gene>
<protein>
    <submittedName>
        <fullName evidence="1">DUF3500 domain-containing protein</fullName>
    </submittedName>
</protein>
<comment type="caution">
    <text evidence="1">The sequence shown here is derived from an EMBL/GenBank/DDBJ whole genome shotgun (WGS) entry which is preliminary data.</text>
</comment>
<dbReference type="PANTHER" id="PTHR37489">
    <property type="entry name" value="DUF3500 DOMAIN-CONTAINING PROTEIN"/>
    <property type="match status" value="1"/>
</dbReference>
<dbReference type="PANTHER" id="PTHR37489:SF1">
    <property type="entry name" value="DUF3500 DOMAIN-CONTAINING PROTEIN"/>
    <property type="match status" value="1"/>
</dbReference>
<proteinExistence type="predicted"/>
<dbReference type="InterPro" id="IPR021889">
    <property type="entry name" value="DUF3500"/>
</dbReference>
<dbReference type="Proteomes" id="UP001500618">
    <property type="component" value="Unassembled WGS sequence"/>
</dbReference>
<evidence type="ECO:0000313" key="1">
    <source>
        <dbReference type="EMBL" id="GAA1691284.1"/>
    </source>
</evidence>
<reference evidence="1 2" key="1">
    <citation type="journal article" date="2019" name="Int. J. Syst. Evol. Microbiol.">
        <title>The Global Catalogue of Microorganisms (GCM) 10K type strain sequencing project: providing services to taxonomists for standard genome sequencing and annotation.</title>
        <authorList>
            <consortium name="The Broad Institute Genomics Platform"/>
            <consortium name="The Broad Institute Genome Sequencing Center for Infectious Disease"/>
            <person name="Wu L."/>
            <person name="Ma J."/>
        </authorList>
    </citation>
    <scope>NUCLEOTIDE SEQUENCE [LARGE SCALE GENOMIC DNA]</scope>
    <source>
        <strain evidence="1 2">JCM 14718</strain>
    </source>
</reference>
<sequence>MGSAAAQLATSLTDAQRAEMCRPLTDEDLRRDWTYVPADRAGLTFADLNRAQRKGVHRLLATALSPHAYAQAASIMALEDVLDLREGGARGRHNTDYWTVFFGDPQKDDAWGWRFEGHHVSVNVTVVGDQVAVSPCFLGSNPAVIDYRGTAVIAPLTQEAQLPRELLAAMGADCRSTAIVADAAPWDIRTSDSPRVGGAAIEPVGVSGAKLPGAAAELLRRLVDLYVDRLPAVLAADRRPDLNELQFAWEGPLEPGQGHYYRLQAPNFLVEYDNTQNDANHIHSVCRFPTADFGDDILAAHYATHDH</sequence>
<name>A0ABN2HPT7_9ACTN</name>
<keyword evidence="2" id="KW-1185">Reference proteome</keyword>
<dbReference type="EMBL" id="BAAANY010000018">
    <property type="protein sequence ID" value="GAA1691284.1"/>
    <property type="molecule type" value="Genomic_DNA"/>
</dbReference>
<organism evidence="1 2">
    <name type="scientific">Fodinicola feengrottensis</name>
    <dbReference type="NCBI Taxonomy" id="435914"/>
    <lineage>
        <taxon>Bacteria</taxon>
        <taxon>Bacillati</taxon>
        <taxon>Actinomycetota</taxon>
        <taxon>Actinomycetes</taxon>
        <taxon>Mycobacteriales</taxon>
        <taxon>Fodinicola</taxon>
    </lineage>
</organism>
<evidence type="ECO:0000313" key="2">
    <source>
        <dbReference type="Proteomes" id="UP001500618"/>
    </source>
</evidence>
<accession>A0ABN2HPT7</accession>
<dbReference type="Pfam" id="PF12006">
    <property type="entry name" value="DUF3500"/>
    <property type="match status" value="1"/>
</dbReference>